<evidence type="ECO:0000313" key="6">
    <source>
        <dbReference type="EMBL" id="MBR8535809.1"/>
    </source>
</evidence>
<dbReference type="SUPFAM" id="SSF88946">
    <property type="entry name" value="Sigma2 domain of RNA polymerase sigma factors"/>
    <property type="match status" value="1"/>
</dbReference>
<dbReference type="InterPro" id="IPR036388">
    <property type="entry name" value="WH-like_DNA-bd_sf"/>
</dbReference>
<proteinExistence type="inferred from homology"/>
<evidence type="ECO:0000313" key="7">
    <source>
        <dbReference type="Proteomes" id="UP000679220"/>
    </source>
</evidence>
<keyword evidence="4" id="KW-0804">Transcription</keyword>
<keyword evidence="3" id="KW-0731">Sigma factor</keyword>
<dbReference type="SMART" id="SM00421">
    <property type="entry name" value="HTH_LUXR"/>
    <property type="match status" value="1"/>
</dbReference>
<dbReference type="RefSeq" id="WP_212190149.1">
    <property type="nucleotide sequence ID" value="NZ_JAGTAR010000012.1"/>
</dbReference>
<dbReference type="GO" id="GO:0006352">
    <property type="term" value="P:DNA-templated transcription initiation"/>
    <property type="evidence" value="ECO:0007669"/>
    <property type="project" value="InterPro"/>
</dbReference>
<keyword evidence="2" id="KW-0805">Transcription regulation</keyword>
<sequence length="185" mass="21414">MKLAGKQIDYNSSLFKDIFERLFPSMCLLAARILKDDDVAKDIVQEAFVKLWQKDNEDFTDENTLRAYLYVLVKNACISQLRKEKHKTNASIDEGLTIGDQEFLNEILREETYQLLREAINELSPKASKVVHLSLKGYSNQEIADELDVTINTIKTVKKRAYKALKERLGAEYIIILLTQFINFF</sequence>
<dbReference type="InterPro" id="IPR014284">
    <property type="entry name" value="RNA_pol_sigma-70_dom"/>
</dbReference>
<dbReference type="Pfam" id="PF04542">
    <property type="entry name" value="Sigma70_r2"/>
    <property type="match status" value="1"/>
</dbReference>
<dbReference type="Proteomes" id="UP000679220">
    <property type="component" value="Unassembled WGS sequence"/>
</dbReference>
<evidence type="ECO:0000256" key="2">
    <source>
        <dbReference type="ARBA" id="ARBA00023015"/>
    </source>
</evidence>
<dbReference type="NCBIfam" id="TIGR02937">
    <property type="entry name" value="sigma70-ECF"/>
    <property type="match status" value="1"/>
</dbReference>
<dbReference type="EMBL" id="JAGTAR010000012">
    <property type="protein sequence ID" value="MBR8535809.1"/>
    <property type="molecule type" value="Genomic_DNA"/>
</dbReference>
<gene>
    <name evidence="6" type="ORF">KDU71_09605</name>
</gene>
<dbReference type="InterPro" id="IPR013325">
    <property type="entry name" value="RNA_pol_sigma_r2"/>
</dbReference>
<dbReference type="PRINTS" id="PR00038">
    <property type="entry name" value="HTHLUXR"/>
</dbReference>
<keyword evidence="7" id="KW-1185">Reference proteome</keyword>
<dbReference type="Gene3D" id="1.10.1740.10">
    <property type="match status" value="1"/>
</dbReference>
<dbReference type="InterPro" id="IPR039425">
    <property type="entry name" value="RNA_pol_sigma-70-like"/>
</dbReference>
<feature type="domain" description="HTH luxR-type" evidence="5">
    <location>
        <begin position="120"/>
        <end position="177"/>
    </location>
</feature>
<organism evidence="6 7">
    <name type="scientific">Carboxylicivirga sediminis</name>
    <dbReference type="NCBI Taxonomy" id="2006564"/>
    <lineage>
        <taxon>Bacteria</taxon>
        <taxon>Pseudomonadati</taxon>
        <taxon>Bacteroidota</taxon>
        <taxon>Bacteroidia</taxon>
        <taxon>Marinilabiliales</taxon>
        <taxon>Marinilabiliaceae</taxon>
        <taxon>Carboxylicivirga</taxon>
    </lineage>
</organism>
<dbReference type="GO" id="GO:0016987">
    <property type="term" value="F:sigma factor activity"/>
    <property type="evidence" value="ECO:0007669"/>
    <property type="project" value="UniProtKB-KW"/>
</dbReference>
<evidence type="ECO:0000256" key="1">
    <source>
        <dbReference type="ARBA" id="ARBA00010641"/>
    </source>
</evidence>
<comment type="similarity">
    <text evidence="1">Belongs to the sigma-70 factor family. ECF subfamily.</text>
</comment>
<dbReference type="PANTHER" id="PTHR43133:SF46">
    <property type="entry name" value="RNA POLYMERASE SIGMA-70 FACTOR ECF SUBFAMILY"/>
    <property type="match status" value="1"/>
</dbReference>
<reference evidence="6" key="1">
    <citation type="journal article" date="2018" name="Int. J. Syst. Evol. Microbiol.">
        <title>Carboxylicivirga sediminis sp. nov., isolated from coastal sediment.</title>
        <authorList>
            <person name="Wang F.Q."/>
            <person name="Ren L.H."/>
            <person name="Zou R.J."/>
            <person name="Sun Y.Z."/>
            <person name="Liu X.J."/>
            <person name="Jiang F."/>
            <person name="Liu L.J."/>
        </authorList>
    </citation>
    <scope>NUCLEOTIDE SEQUENCE</scope>
    <source>
        <strain evidence="6">JR1</strain>
    </source>
</reference>
<protein>
    <submittedName>
        <fullName evidence="6">Sigma-70 family RNA polymerase sigma factor</fullName>
    </submittedName>
</protein>
<dbReference type="CDD" id="cd06171">
    <property type="entry name" value="Sigma70_r4"/>
    <property type="match status" value="1"/>
</dbReference>
<dbReference type="InterPro" id="IPR000792">
    <property type="entry name" value="Tscrpt_reg_LuxR_C"/>
</dbReference>
<dbReference type="InterPro" id="IPR013249">
    <property type="entry name" value="RNA_pol_sigma70_r4_t2"/>
</dbReference>
<comment type="caution">
    <text evidence="6">The sequence shown here is derived from an EMBL/GenBank/DDBJ whole genome shotgun (WGS) entry which is preliminary data.</text>
</comment>
<dbReference type="GO" id="GO:0003677">
    <property type="term" value="F:DNA binding"/>
    <property type="evidence" value="ECO:0007669"/>
    <property type="project" value="InterPro"/>
</dbReference>
<dbReference type="SUPFAM" id="SSF88659">
    <property type="entry name" value="Sigma3 and sigma4 domains of RNA polymerase sigma factors"/>
    <property type="match status" value="1"/>
</dbReference>
<dbReference type="Gene3D" id="1.10.10.10">
    <property type="entry name" value="Winged helix-like DNA-binding domain superfamily/Winged helix DNA-binding domain"/>
    <property type="match status" value="1"/>
</dbReference>
<evidence type="ECO:0000256" key="4">
    <source>
        <dbReference type="ARBA" id="ARBA00023163"/>
    </source>
</evidence>
<dbReference type="InterPro" id="IPR007627">
    <property type="entry name" value="RNA_pol_sigma70_r2"/>
</dbReference>
<dbReference type="InterPro" id="IPR013324">
    <property type="entry name" value="RNA_pol_sigma_r3/r4-like"/>
</dbReference>
<dbReference type="AlphaFoldDB" id="A0A941F3Q6"/>
<dbReference type="Pfam" id="PF08281">
    <property type="entry name" value="Sigma70_r4_2"/>
    <property type="match status" value="1"/>
</dbReference>
<dbReference type="PANTHER" id="PTHR43133">
    <property type="entry name" value="RNA POLYMERASE ECF-TYPE SIGMA FACTO"/>
    <property type="match status" value="1"/>
</dbReference>
<name>A0A941F3Q6_9BACT</name>
<evidence type="ECO:0000259" key="5">
    <source>
        <dbReference type="SMART" id="SM00421"/>
    </source>
</evidence>
<reference evidence="6" key="2">
    <citation type="submission" date="2021-04" db="EMBL/GenBank/DDBJ databases">
        <authorList>
            <person name="Zhang T."/>
            <person name="Zhang Y."/>
            <person name="Lu D."/>
            <person name="Zuo D."/>
            <person name="Du Z."/>
        </authorList>
    </citation>
    <scope>NUCLEOTIDE SEQUENCE</scope>
    <source>
        <strain evidence="6">JR1</strain>
    </source>
</reference>
<accession>A0A941F3Q6</accession>
<evidence type="ECO:0000256" key="3">
    <source>
        <dbReference type="ARBA" id="ARBA00023082"/>
    </source>
</evidence>